<keyword evidence="1" id="KW-0812">Transmembrane</keyword>
<dbReference type="Gramene" id="OE9A077114T1">
    <property type="protein sequence ID" value="OE9A077114C1"/>
    <property type="gene ID" value="OE9A077114"/>
</dbReference>
<reference evidence="2 3" key="1">
    <citation type="submission" date="2019-12" db="EMBL/GenBank/DDBJ databases">
        <authorList>
            <person name="Alioto T."/>
            <person name="Alioto T."/>
            <person name="Gomez Garrido J."/>
        </authorList>
    </citation>
    <scope>NUCLEOTIDE SEQUENCE [LARGE SCALE GENOMIC DNA]</scope>
</reference>
<keyword evidence="3" id="KW-1185">Reference proteome</keyword>
<dbReference type="AlphaFoldDB" id="A0A8S0QD32"/>
<feature type="transmembrane region" description="Helical" evidence="1">
    <location>
        <begin position="44"/>
        <end position="76"/>
    </location>
</feature>
<proteinExistence type="predicted"/>
<accession>A0A8S0QD32</accession>
<evidence type="ECO:0000256" key="1">
    <source>
        <dbReference type="SAM" id="Phobius"/>
    </source>
</evidence>
<organism evidence="2 3">
    <name type="scientific">Olea europaea subsp. europaea</name>
    <dbReference type="NCBI Taxonomy" id="158383"/>
    <lineage>
        <taxon>Eukaryota</taxon>
        <taxon>Viridiplantae</taxon>
        <taxon>Streptophyta</taxon>
        <taxon>Embryophyta</taxon>
        <taxon>Tracheophyta</taxon>
        <taxon>Spermatophyta</taxon>
        <taxon>Magnoliopsida</taxon>
        <taxon>eudicotyledons</taxon>
        <taxon>Gunneridae</taxon>
        <taxon>Pentapetalae</taxon>
        <taxon>asterids</taxon>
        <taxon>lamiids</taxon>
        <taxon>Lamiales</taxon>
        <taxon>Oleaceae</taxon>
        <taxon>Oleeae</taxon>
        <taxon>Olea</taxon>
    </lineage>
</organism>
<sequence>MAKAVDFVADVMKEVIEMEVVEIEAVVKAIAAIKHVMEAVFIEFYIATLLCHLVVLQLQIMVVGSVLDVVLVLLLLRSLCHLGETPEAFGVVGGGAGGHNGGEVVVVMLVVVVVVVIDSGSDFWWWL</sequence>
<evidence type="ECO:0000313" key="3">
    <source>
        <dbReference type="Proteomes" id="UP000594638"/>
    </source>
</evidence>
<name>A0A8S0QD32_OLEEU</name>
<keyword evidence="1" id="KW-0472">Membrane</keyword>
<protein>
    <submittedName>
        <fullName evidence="2">Uncharacterized protein</fullName>
    </submittedName>
</protein>
<evidence type="ECO:0000313" key="2">
    <source>
        <dbReference type="EMBL" id="CAA2965342.1"/>
    </source>
</evidence>
<gene>
    <name evidence="2" type="ORF">OLEA9_A077114</name>
</gene>
<feature type="transmembrane region" description="Helical" evidence="1">
    <location>
        <begin position="104"/>
        <end position="126"/>
    </location>
</feature>
<dbReference type="Proteomes" id="UP000594638">
    <property type="component" value="Unassembled WGS sequence"/>
</dbReference>
<dbReference type="EMBL" id="CACTIH010001840">
    <property type="protein sequence ID" value="CAA2965342.1"/>
    <property type="molecule type" value="Genomic_DNA"/>
</dbReference>
<comment type="caution">
    <text evidence="2">The sequence shown here is derived from an EMBL/GenBank/DDBJ whole genome shotgun (WGS) entry which is preliminary data.</text>
</comment>
<keyword evidence="1" id="KW-1133">Transmembrane helix</keyword>